<proteinExistence type="predicted"/>
<accession>A0A1W2AIH8</accession>
<dbReference type="GO" id="GO:0009295">
    <property type="term" value="C:nucleoid"/>
    <property type="evidence" value="ECO:0007669"/>
    <property type="project" value="InterPro"/>
</dbReference>
<sequence>MINLYATQIDTISLHRVGNKNKGEAIFLSEGSFALNDETTGLLKEYFFKPFREKEENYFHFSNDVDVEFNEMYKIVSAIFTDPDSLHANSKKIASYLYEQSNHPHIKSGEVYIAYLSGVLLDNVKVNAIGIFKSELKHDFIQFEEKGSNLDIIIQQGININKLDKGCLIFNSNKEEGYKILSVDSNRYDTKYWLEEFLGVEALSDDNFKTKNYLKFCQNFAKDVVLPAEDKQQEVLFMNRAVNHFAKNDLFEESNFLNEVMENPDLIPEFKHYKTEKGPKYSVEDVSTFDIANKAVSDARKKIKNVINLDTNIQIKLDFINPESAQKFVEKGWDEEKQMYYYLVYFNKEQKS</sequence>
<keyword evidence="2" id="KW-1185">Reference proteome</keyword>
<dbReference type="OrthoDB" id="9153118at2"/>
<dbReference type="STRING" id="504486.SAMN05660703_1966"/>
<dbReference type="AlphaFoldDB" id="A0A1W2AIH8"/>
<name>A0A1W2AIH8_9FLAO</name>
<dbReference type="EMBL" id="FWXO01000003">
    <property type="protein sequence ID" value="SMC60529.1"/>
    <property type="molecule type" value="Genomic_DNA"/>
</dbReference>
<dbReference type="Proteomes" id="UP000192360">
    <property type="component" value="Unassembled WGS sequence"/>
</dbReference>
<evidence type="ECO:0000313" key="2">
    <source>
        <dbReference type="Proteomes" id="UP000192360"/>
    </source>
</evidence>
<reference evidence="1 2" key="1">
    <citation type="submission" date="2017-04" db="EMBL/GenBank/DDBJ databases">
        <authorList>
            <person name="Afonso C.L."/>
            <person name="Miller P.J."/>
            <person name="Scott M.A."/>
            <person name="Spackman E."/>
            <person name="Goraichik I."/>
            <person name="Dimitrov K.M."/>
            <person name="Suarez D.L."/>
            <person name="Swayne D.E."/>
        </authorList>
    </citation>
    <scope>NUCLEOTIDE SEQUENCE [LARGE SCALE GENOMIC DNA]</scope>
    <source>
        <strain evidence="1 2">DSM 21164</strain>
    </source>
</reference>
<organism evidence="1 2">
    <name type="scientific">Cellulophaga tyrosinoxydans</name>
    <dbReference type="NCBI Taxonomy" id="504486"/>
    <lineage>
        <taxon>Bacteria</taxon>
        <taxon>Pseudomonadati</taxon>
        <taxon>Bacteroidota</taxon>
        <taxon>Flavobacteriia</taxon>
        <taxon>Flavobacteriales</taxon>
        <taxon>Flavobacteriaceae</taxon>
        <taxon>Cellulophaga</taxon>
    </lineage>
</organism>
<protein>
    <recommendedName>
        <fullName evidence="3">Nucleoid associated protein NdpA</fullName>
    </recommendedName>
</protein>
<dbReference type="InterPro" id="IPR007358">
    <property type="entry name" value="Nucleoid_associated_NdpA"/>
</dbReference>
<dbReference type="Pfam" id="PF04245">
    <property type="entry name" value="NA37"/>
    <property type="match status" value="1"/>
</dbReference>
<evidence type="ECO:0008006" key="3">
    <source>
        <dbReference type="Google" id="ProtNLM"/>
    </source>
</evidence>
<dbReference type="RefSeq" id="WP_084061317.1">
    <property type="nucleotide sequence ID" value="NZ_FWXO01000003.1"/>
</dbReference>
<gene>
    <name evidence="1" type="ORF">SAMN05660703_1966</name>
</gene>
<evidence type="ECO:0000313" key="1">
    <source>
        <dbReference type="EMBL" id="SMC60529.1"/>
    </source>
</evidence>